<keyword evidence="3" id="KW-1185">Reference proteome</keyword>
<dbReference type="AlphaFoldDB" id="A0AAE1GMD0"/>
<feature type="region of interest" description="Disordered" evidence="1">
    <location>
        <begin position="39"/>
        <end position="94"/>
    </location>
</feature>
<evidence type="ECO:0000256" key="1">
    <source>
        <dbReference type="SAM" id="MobiDB-lite"/>
    </source>
</evidence>
<feature type="compositionally biased region" description="Low complexity" evidence="1">
    <location>
        <begin position="76"/>
        <end position="92"/>
    </location>
</feature>
<dbReference type="EMBL" id="JAWQEG010000106">
    <property type="protein sequence ID" value="KAK3894526.1"/>
    <property type="molecule type" value="Genomic_DNA"/>
</dbReference>
<evidence type="ECO:0000313" key="2">
    <source>
        <dbReference type="EMBL" id="KAK3894526.1"/>
    </source>
</evidence>
<feature type="compositionally biased region" description="Pro residues" evidence="1">
    <location>
        <begin position="130"/>
        <end position="139"/>
    </location>
</feature>
<proteinExistence type="predicted"/>
<feature type="compositionally biased region" description="Low complexity" evidence="1">
    <location>
        <begin position="50"/>
        <end position="60"/>
    </location>
</feature>
<organism evidence="2 3">
    <name type="scientific">Petrolisthes cinctipes</name>
    <name type="common">Flat porcelain crab</name>
    <dbReference type="NCBI Taxonomy" id="88211"/>
    <lineage>
        <taxon>Eukaryota</taxon>
        <taxon>Metazoa</taxon>
        <taxon>Ecdysozoa</taxon>
        <taxon>Arthropoda</taxon>
        <taxon>Crustacea</taxon>
        <taxon>Multicrustacea</taxon>
        <taxon>Malacostraca</taxon>
        <taxon>Eumalacostraca</taxon>
        <taxon>Eucarida</taxon>
        <taxon>Decapoda</taxon>
        <taxon>Pleocyemata</taxon>
        <taxon>Anomura</taxon>
        <taxon>Galatheoidea</taxon>
        <taxon>Porcellanidae</taxon>
        <taxon>Petrolisthes</taxon>
    </lineage>
</organism>
<accession>A0AAE1GMD0</accession>
<feature type="region of interest" description="Disordered" evidence="1">
    <location>
        <begin position="124"/>
        <end position="153"/>
    </location>
</feature>
<name>A0AAE1GMD0_PETCI</name>
<dbReference type="Proteomes" id="UP001286313">
    <property type="component" value="Unassembled WGS sequence"/>
</dbReference>
<feature type="compositionally biased region" description="Pro residues" evidence="1">
    <location>
        <begin position="61"/>
        <end position="75"/>
    </location>
</feature>
<evidence type="ECO:0000313" key="3">
    <source>
        <dbReference type="Proteomes" id="UP001286313"/>
    </source>
</evidence>
<comment type="caution">
    <text evidence="2">The sequence shown here is derived from an EMBL/GenBank/DDBJ whole genome shotgun (WGS) entry which is preliminary data.</text>
</comment>
<sequence length="188" mass="20380">MFIIIEVGQDKAHYKFTTHSKVTLTHKGQIRDKLVVWLPPPTPTEPPVTDPDSPLSITPAPTTPPSPIPHIPNPPALQSATPASSSPTLAPLIPYLTPQSQSSLETAVAANSHQRGPAVVPQLLTTPTQPRLPPPGPPDSPDDHDEPAPVLDGYVSRSGRTIMRPRRLLALAFQPHPWSASNSYNRYY</sequence>
<feature type="compositionally biased region" description="Pro residues" evidence="1">
    <location>
        <begin position="39"/>
        <end position="49"/>
    </location>
</feature>
<gene>
    <name evidence="2" type="ORF">Pcinc_001682</name>
</gene>
<protein>
    <submittedName>
        <fullName evidence="2">Uncharacterized protein</fullName>
    </submittedName>
</protein>
<reference evidence="2" key="1">
    <citation type="submission" date="2023-10" db="EMBL/GenBank/DDBJ databases">
        <title>Genome assemblies of two species of porcelain crab, Petrolisthes cinctipes and Petrolisthes manimaculis (Anomura: Porcellanidae).</title>
        <authorList>
            <person name="Angst P."/>
        </authorList>
    </citation>
    <scope>NUCLEOTIDE SEQUENCE</scope>
    <source>
        <strain evidence="2">PB745_01</strain>
        <tissue evidence="2">Gill</tissue>
    </source>
</reference>